<keyword evidence="4 10" id="KW-1003">Cell membrane</keyword>
<dbReference type="CDD" id="cd03225">
    <property type="entry name" value="ABC_cobalt_CbiO_domain1"/>
    <property type="match status" value="1"/>
</dbReference>
<dbReference type="GO" id="GO:0005524">
    <property type="term" value="F:ATP binding"/>
    <property type="evidence" value="ECO:0007669"/>
    <property type="project" value="UniProtKB-UniRule"/>
</dbReference>
<comment type="function">
    <text evidence="9">Probably part of an ABC transporter complex. Responsible for energy coupling to the transport system.</text>
</comment>
<gene>
    <name evidence="12" type="ORF">EDD73_11427</name>
</gene>
<dbReference type="AlphaFoldDB" id="A0A4R2RJ89"/>
<name>A0A4R2RJ89_9FIRM</name>
<evidence type="ECO:0000313" key="13">
    <source>
        <dbReference type="Proteomes" id="UP000294813"/>
    </source>
</evidence>
<keyword evidence="8 10" id="KW-0472">Membrane</keyword>
<evidence type="ECO:0000256" key="8">
    <source>
        <dbReference type="ARBA" id="ARBA00023136"/>
    </source>
</evidence>
<dbReference type="GO" id="GO:0043190">
    <property type="term" value="C:ATP-binding cassette (ABC) transporter complex"/>
    <property type="evidence" value="ECO:0007669"/>
    <property type="project" value="TreeGrafter"/>
</dbReference>
<dbReference type="GO" id="GO:0042626">
    <property type="term" value="F:ATPase-coupled transmembrane transporter activity"/>
    <property type="evidence" value="ECO:0007669"/>
    <property type="project" value="TreeGrafter"/>
</dbReference>
<evidence type="ECO:0000256" key="1">
    <source>
        <dbReference type="ARBA" id="ARBA00004202"/>
    </source>
</evidence>
<dbReference type="EMBL" id="SLXT01000014">
    <property type="protein sequence ID" value="TCP63880.1"/>
    <property type="molecule type" value="Genomic_DNA"/>
</dbReference>
<dbReference type="InterPro" id="IPR003439">
    <property type="entry name" value="ABC_transporter-like_ATP-bd"/>
</dbReference>
<keyword evidence="3 10" id="KW-0813">Transport</keyword>
<comment type="function">
    <text evidence="10">Part of an ABC transporter complex. Responsible for energy coupling to the transport system.</text>
</comment>
<comment type="caution">
    <text evidence="12">The sequence shown here is derived from an EMBL/GenBank/DDBJ whole genome shotgun (WGS) entry which is preliminary data.</text>
</comment>
<accession>A0A4R2RJ89</accession>
<evidence type="ECO:0000256" key="7">
    <source>
        <dbReference type="ARBA" id="ARBA00022967"/>
    </source>
</evidence>
<dbReference type="InterPro" id="IPR027417">
    <property type="entry name" value="P-loop_NTPase"/>
</dbReference>
<comment type="subcellular location">
    <subcellularLocation>
        <location evidence="1 10">Cell membrane</location>
        <topology evidence="1 10">Peripheral membrane protein</topology>
    </subcellularLocation>
</comment>
<dbReference type="InterPro" id="IPR003593">
    <property type="entry name" value="AAA+_ATPase"/>
</dbReference>
<dbReference type="PROSITE" id="PS00211">
    <property type="entry name" value="ABC_TRANSPORTER_1"/>
    <property type="match status" value="1"/>
</dbReference>
<evidence type="ECO:0000256" key="10">
    <source>
        <dbReference type="RuleBase" id="RU364103"/>
    </source>
</evidence>
<proteinExistence type="inferred from homology"/>
<evidence type="ECO:0000256" key="5">
    <source>
        <dbReference type="ARBA" id="ARBA00022741"/>
    </source>
</evidence>
<dbReference type="InterPro" id="IPR005876">
    <property type="entry name" value="Co_trans_ATP-bd"/>
</dbReference>
<dbReference type="PANTHER" id="PTHR43553">
    <property type="entry name" value="HEAVY METAL TRANSPORTER"/>
    <property type="match status" value="1"/>
</dbReference>
<sequence length="280" mass="30636">MNGMLTLRDVHFAYADGTPALQGVSLDIPRGGKTAIVGANGAGKSTLFLTLNGTLRPSQGEIKLDGRLMTYGRRDLEQWRRQVGLVFQDPDVQLFSASVEQDISFGPLNMGLTEDEVRRRVEEALIATGTEPLRNRPVHALSYGQKKRVSIAGVYAMQPDVMVLDEPLAWLDPAGQQEILALLAQLHRAGTTLVMAVHQMDVVADWADMVIVLQAGQVIYQGAPQGVLAQQERLLSVGLTPPWPVQVFHDLRLAGLPLEGEPPLTRAALTEQIVRAWPKK</sequence>
<dbReference type="FunFam" id="3.40.50.300:FF:000224">
    <property type="entry name" value="Energy-coupling factor transporter ATP-binding protein EcfA"/>
    <property type="match status" value="1"/>
</dbReference>
<dbReference type="PANTHER" id="PTHR43553:SF24">
    <property type="entry name" value="ENERGY-COUPLING FACTOR TRANSPORTER ATP-BINDING PROTEIN ECFA1"/>
    <property type="match status" value="1"/>
</dbReference>
<evidence type="ECO:0000256" key="4">
    <source>
        <dbReference type="ARBA" id="ARBA00022475"/>
    </source>
</evidence>
<dbReference type="InterPro" id="IPR015856">
    <property type="entry name" value="ABC_transpr_CbiO/EcfA_su"/>
</dbReference>
<reference evidence="12 13" key="1">
    <citation type="submission" date="2019-03" db="EMBL/GenBank/DDBJ databases">
        <title>Genomic Encyclopedia of Type Strains, Phase IV (KMG-IV): sequencing the most valuable type-strain genomes for metagenomic binning, comparative biology and taxonomic classification.</title>
        <authorList>
            <person name="Goeker M."/>
        </authorList>
    </citation>
    <scope>NUCLEOTIDE SEQUENCE [LARGE SCALE GENOMIC DNA]</scope>
    <source>
        <strain evidence="12 13">DSM 11170</strain>
    </source>
</reference>
<evidence type="ECO:0000256" key="6">
    <source>
        <dbReference type="ARBA" id="ARBA00022840"/>
    </source>
</evidence>
<dbReference type="SUPFAM" id="SSF52540">
    <property type="entry name" value="P-loop containing nucleoside triphosphate hydrolases"/>
    <property type="match status" value="1"/>
</dbReference>
<evidence type="ECO:0000256" key="2">
    <source>
        <dbReference type="ARBA" id="ARBA00005417"/>
    </source>
</evidence>
<evidence type="ECO:0000259" key="11">
    <source>
        <dbReference type="PROSITE" id="PS50893"/>
    </source>
</evidence>
<dbReference type="InterPro" id="IPR050095">
    <property type="entry name" value="ECF_ABC_transporter_ATP-bd"/>
</dbReference>
<evidence type="ECO:0000313" key="12">
    <source>
        <dbReference type="EMBL" id="TCP63880.1"/>
    </source>
</evidence>
<evidence type="ECO:0000256" key="9">
    <source>
        <dbReference type="ARBA" id="ARBA00025157"/>
    </source>
</evidence>
<keyword evidence="13" id="KW-1185">Reference proteome</keyword>
<dbReference type="Gene3D" id="3.40.50.300">
    <property type="entry name" value="P-loop containing nucleotide triphosphate hydrolases"/>
    <property type="match status" value="1"/>
</dbReference>
<dbReference type="InterPro" id="IPR017871">
    <property type="entry name" value="ABC_transporter-like_CS"/>
</dbReference>
<keyword evidence="6 10" id="KW-0067">ATP-binding</keyword>
<dbReference type="GO" id="GO:0016887">
    <property type="term" value="F:ATP hydrolysis activity"/>
    <property type="evidence" value="ECO:0007669"/>
    <property type="project" value="InterPro"/>
</dbReference>
<evidence type="ECO:0000256" key="3">
    <source>
        <dbReference type="ARBA" id="ARBA00022448"/>
    </source>
</evidence>
<comment type="similarity">
    <text evidence="2 10">Belongs to the ABC transporter superfamily.</text>
</comment>
<organism evidence="12 13">
    <name type="scientific">Heliophilum fasciatum</name>
    <dbReference type="NCBI Taxonomy" id="35700"/>
    <lineage>
        <taxon>Bacteria</taxon>
        <taxon>Bacillati</taxon>
        <taxon>Bacillota</taxon>
        <taxon>Clostridia</taxon>
        <taxon>Eubacteriales</taxon>
        <taxon>Heliobacteriaceae</taxon>
        <taxon>Heliophilum</taxon>
    </lineage>
</organism>
<dbReference type="PROSITE" id="PS50893">
    <property type="entry name" value="ABC_TRANSPORTER_2"/>
    <property type="match status" value="1"/>
</dbReference>
<keyword evidence="5 10" id="KW-0547">Nucleotide-binding</keyword>
<protein>
    <recommendedName>
        <fullName evidence="10">ABC transporter ATP-binding protein</fullName>
    </recommendedName>
</protein>
<dbReference type="GO" id="GO:0006824">
    <property type="term" value="P:cobalt ion transport"/>
    <property type="evidence" value="ECO:0007669"/>
    <property type="project" value="InterPro"/>
</dbReference>
<feature type="domain" description="ABC transporter" evidence="11">
    <location>
        <begin position="5"/>
        <end position="240"/>
    </location>
</feature>
<dbReference type="SMART" id="SM00382">
    <property type="entry name" value="AAA"/>
    <property type="match status" value="1"/>
</dbReference>
<dbReference type="NCBIfam" id="TIGR01166">
    <property type="entry name" value="cbiO"/>
    <property type="match status" value="1"/>
</dbReference>
<dbReference type="Proteomes" id="UP000294813">
    <property type="component" value="Unassembled WGS sequence"/>
</dbReference>
<dbReference type="Pfam" id="PF00005">
    <property type="entry name" value="ABC_tran"/>
    <property type="match status" value="1"/>
</dbReference>
<keyword evidence="7" id="KW-1278">Translocase</keyword>